<feature type="domain" description="RGS" evidence="3">
    <location>
        <begin position="441"/>
        <end position="558"/>
    </location>
</feature>
<dbReference type="Proteomes" id="UP001150062">
    <property type="component" value="Unassembled WGS sequence"/>
</dbReference>
<dbReference type="Pfam" id="PF02566">
    <property type="entry name" value="OsmC"/>
    <property type="match status" value="1"/>
</dbReference>
<comment type="caution">
    <text evidence="4">The sequence shown here is derived from an EMBL/GenBank/DDBJ whole genome shotgun (WGS) entry which is preliminary data.</text>
</comment>
<dbReference type="Gene3D" id="1.10.167.10">
    <property type="entry name" value="Regulator of G-protein Signalling 4, domain 2"/>
    <property type="match status" value="1"/>
</dbReference>
<dbReference type="SMART" id="SM00315">
    <property type="entry name" value="RGS"/>
    <property type="match status" value="1"/>
</dbReference>
<sequence>MGNFSPFIFVSEKETKSFLQNVKQSKTPICIWTSDMELLKANEACKKFFDTHDVQNISQLEPKTQPYFQLSNIEAAKFILSQATENKSEKKSYFWLFQNKEQEIWTKLYIKLLKYSDQIAIQVFLKKTKKPKHFLINGTDLITKKPKKIEKKYSSKPQFRNYNGLQNTNIKLMEKYQRKYNGYLTKLQQQIDENEEFQSLLEQIILERNKLLRSNAKYVNPDNVDEEYEKQKQIYDQDLELIDSKYPQIPELTIKETLSDLVQLKSAVQLKRIEEYIYEYQSELLDTKYQLIINQIKKIKIMRNFNNIKIKTYDVKNVVETFENQYCYQSNSKFSEEEDDQESNNEKKQKKHKKKSNNDDENQEIEPSLNKRLTLKKSMTYDNYSEYFASTTFNFSSSSDDDHEYSRSEMSGKSTSECNNSHMDSTDSLTESANLEVAIIPFATILSSEKYYKYFMRYLVQISCSENLKFYLEVNNYKKLNRKKLARRAKKICKNFILPGSYSQINVSSGIVNVIKENVKNKKFCSKLFDKAQNYIFDLMNNDSYFSFVTSPIYSDLLKSIDRDKKKQFKIEHAKQIVNNFDLLKITNNLDLKKHTNKKYKLIFNWKETGTPQIHVEIKNNKHLINFDIDSSKLLGGKQTAPNSISLFIHSITSGFLQYFLYNLTKNKIPINDILIETVCKLNYINYFVELQNGENFYPININIVINSNSSKGKIMEIFEKTKQDCPILNLIQGKNPVTLDIDYQFSLVKYKMKKNPKILNNIQINKVKKFRDKSIKKKHPKIQSNIVFNKWSTELKQTQSQCQGIIQFNNNDEELLTTTLPRAWGGKSNSLDYVQFLLVGLGTNYLTQLAVQSSLHNVPIKDLSVNIEVEKGWGEYFTIPSSNQSINRADIFKDLKINSNLQSFVHESLINKIKETTDKTCPALQFITNPNNINLNLTIKKIKKHTDSAMSLTKNEIINSIF</sequence>
<dbReference type="InterPro" id="IPR015946">
    <property type="entry name" value="KH_dom-like_a/b"/>
</dbReference>
<dbReference type="InterPro" id="IPR044926">
    <property type="entry name" value="RGS_subdomain_2"/>
</dbReference>
<dbReference type="EMBL" id="JAOAOG010000295">
    <property type="protein sequence ID" value="KAJ6232135.1"/>
    <property type="molecule type" value="Genomic_DNA"/>
</dbReference>
<evidence type="ECO:0000313" key="4">
    <source>
        <dbReference type="EMBL" id="KAJ6232135.1"/>
    </source>
</evidence>
<dbReference type="SUPFAM" id="SSF48097">
    <property type="entry name" value="Regulator of G-protein signaling, RGS"/>
    <property type="match status" value="1"/>
</dbReference>
<dbReference type="InterPro" id="IPR036102">
    <property type="entry name" value="OsmC/Ohrsf"/>
</dbReference>
<dbReference type="PROSITE" id="PS50132">
    <property type="entry name" value="RGS"/>
    <property type="match status" value="1"/>
</dbReference>
<dbReference type="Pfam" id="PF00615">
    <property type="entry name" value="RGS"/>
    <property type="match status" value="1"/>
</dbReference>
<organism evidence="4 5">
    <name type="scientific">Anaeramoeba flamelloides</name>
    <dbReference type="NCBI Taxonomy" id="1746091"/>
    <lineage>
        <taxon>Eukaryota</taxon>
        <taxon>Metamonada</taxon>
        <taxon>Anaeramoebidae</taxon>
        <taxon>Anaeramoeba</taxon>
    </lineage>
</organism>
<protein>
    <submittedName>
        <fullName evidence="4">Regulator of g protein signaling-related</fullName>
    </submittedName>
</protein>
<keyword evidence="5" id="KW-1185">Reference proteome</keyword>
<dbReference type="InterPro" id="IPR036305">
    <property type="entry name" value="RGS_sf"/>
</dbReference>
<dbReference type="InterPro" id="IPR016137">
    <property type="entry name" value="RGS"/>
</dbReference>
<evidence type="ECO:0000256" key="2">
    <source>
        <dbReference type="SAM" id="MobiDB-lite"/>
    </source>
</evidence>
<feature type="compositionally biased region" description="Polar residues" evidence="2">
    <location>
        <begin position="408"/>
        <end position="427"/>
    </location>
</feature>
<name>A0ABQ8XHN8_9EUKA</name>
<dbReference type="CDD" id="cd07440">
    <property type="entry name" value="RGS"/>
    <property type="match status" value="1"/>
</dbReference>
<feature type="region of interest" description="Disordered" evidence="2">
    <location>
        <begin position="333"/>
        <end position="369"/>
    </location>
</feature>
<dbReference type="InterPro" id="IPR003718">
    <property type="entry name" value="OsmC/Ohr_fam"/>
</dbReference>
<feature type="coiled-coil region" evidence="1">
    <location>
        <begin position="173"/>
        <end position="207"/>
    </location>
</feature>
<evidence type="ECO:0000256" key="1">
    <source>
        <dbReference type="SAM" id="Coils"/>
    </source>
</evidence>
<dbReference type="PRINTS" id="PR01301">
    <property type="entry name" value="RGSPROTEIN"/>
</dbReference>
<dbReference type="PANTHER" id="PTHR10845">
    <property type="entry name" value="REGULATOR OF G PROTEIN SIGNALING"/>
    <property type="match status" value="1"/>
</dbReference>
<feature type="region of interest" description="Disordered" evidence="2">
    <location>
        <begin position="397"/>
        <end position="427"/>
    </location>
</feature>
<accession>A0ABQ8XHN8</accession>
<dbReference type="Gene3D" id="3.30.300.20">
    <property type="match status" value="2"/>
</dbReference>
<keyword evidence="1" id="KW-0175">Coiled coil</keyword>
<evidence type="ECO:0000313" key="5">
    <source>
        <dbReference type="Proteomes" id="UP001150062"/>
    </source>
</evidence>
<proteinExistence type="predicted"/>
<evidence type="ECO:0000259" key="3">
    <source>
        <dbReference type="PROSITE" id="PS50132"/>
    </source>
</evidence>
<dbReference type="SUPFAM" id="SSF82784">
    <property type="entry name" value="OsmC-like"/>
    <property type="match status" value="2"/>
</dbReference>
<dbReference type="PANTHER" id="PTHR10845:SF192">
    <property type="entry name" value="DOUBLE HIT, ISOFORM B"/>
    <property type="match status" value="1"/>
</dbReference>
<gene>
    <name evidence="4" type="ORF">M0813_05290</name>
</gene>
<reference evidence="4" key="1">
    <citation type="submission" date="2022-08" db="EMBL/GenBank/DDBJ databases">
        <title>Novel sulfate-reducing endosymbionts in the free-living metamonad Anaeramoeba.</title>
        <authorList>
            <person name="Jerlstrom-Hultqvist J."/>
            <person name="Cepicka I."/>
            <person name="Gallot-Lavallee L."/>
            <person name="Salas-Leiva D."/>
            <person name="Curtis B.A."/>
            <person name="Zahonova K."/>
            <person name="Pipaliya S."/>
            <person name="Dacks J."/>
            <person name="Roger A.J."/>
        </authorList>
    </citation>
    <scope>NUCLEOTIDE SEQUENCE</scope>
    <source>
        <strain evidence="4">Schooner1</strain>
    </source>
</reference>